<dbReference type="EMBL" id="BTGU01006533">
    <property type="protein sequence ID" value="GMN21059.1"/>
    <property type="molecule type" value="Genomic_DNA"/>
</dbReference>
<feature type="region of interest" description="Disordered" evidence="1">
    <location>
        <begin position="223"/>
        <end position="281"/>
    </location>
</feature>
<name>A0AA87YQU2_FICCA</name>
<feature type="compositionally biased region" description="Polar residues" evidence="1">
    <location>
        <begin position="225"/>
        <end position="250"/>
    </location>
</feature>
<keyword evidence="3" id="KW-1185">Reference proteome</keyword>
<feature type="compositionally biased region" description="Polar residues" evidence="1">
    <location>
        <begin position="258"/>
        <end position="270"/>
    </location>
</feature>
<comment type="caution">
    <text evidence="2">The sequence shown here is derived from an EMBL/GenBank/DDBJ whole genome shotgun (WGS) entry which is preliminary data.</text>
</comment>
<dbReference type="AlphaFoldDB" id="A0AA87YQU2"/>
<evidence type="ECO:0000256" key="1">
    <source>
        <dbReference type="SAM" id="MobiDB-lite"/>
    </source>
</evidence>
<protein>
    <recommendedName>
        <fullName evidence="4">Retrotransposon gag domain-containing protein</fullName>
    </recommendedName>
</protein>
<evidence type="ECO:0000313" key="3">
    <source>
        <dbReference type="Proteomes" id="UP001187192"/>
    </source>
</evidence>
<gene>
    <name evidence="2" type="ORF">TIFTF001_048827</name>
</gene>
<sequence>MSRPRTRANPIPQELDLANIVATLQRQLREQQKETNQLWDQVAQLNQIPQAIEVPPQNNPVPPVAPQVPEVHQEVPLAPAGPQRNPPLIREDLLYERFRRMKAPKFEGTTDPIKDARHWWRTVQMRRNVANMGWQDFVAEFINKFEQLARLCPKLIPNEKEKVRRMMKMFRTEIAKQVSAGSSPPTLVADCISRAIRAEYWINQDKEARVQIFKAKKEEKAVEKQIQSRQNQEPNSKGQTSNSSQNSKQFGRNKRKGNSTGQGQQKNYPQKKSIRGNEGWEQTPATFVARKVIMRGIAPLIARTRTLSSRIEMQTDSCMRYKQRLKVLRLYKED</sequence>
<organism evidence="2 3">
    <name type="scientific">Ficus carica</name>
    <name type="common">Common fig</name>
    <dbReference type="NCBI Taxonomy" id="3494"/>
    <lineage>
        <taxon>Eukaryota</taxon>
        <taxon>Viridiplantae</taxon>
        <taxon>Streptophyta</taxon>
        <taxon>Embryophyta</taxon>
        <taxon>Tracheophyta</taxon>
        <taxon>Spermatophyta</taxon>
        <taxon>Magnoliopsida</taxon>
        <taxon>eudicotyledons</taxon>
        <taxon>Gunneridae</taxon>
        <taxon>Pentapetalae</taxon>
        <taxon>rosids</taxon>
        <taxon>fabids</taxon>
        <taxon>Rosales</taxon>
        <taxon>Moraceae</taxon>
        <taxon>Ficeae</taxon>
        <taxon>Ficus</taxon>
    </lineage>
</organism>
<evidence type="ECO:0008006" key="4">
    <source>
        <dbReference type="Google" id="ProtNLM"/>
    </source>
</evidence>
<accession>A0AA87YQU2</accession>
<proteinExistence type="predicted"/>
<reference evidence="2" key="1">
    <citation type="submission" date="2023-07" db="EMBL/GenBank/DDBJ databases">
        <title>draft genome sequence of fig (Ficus carica).</title>
        <authorList>
            <person name="Takahashi T."/>
            <person name="Nishimura K."/>
        </authorList>
    </citation>
    <scope>NUCLEOTIDE SEQUENCE</scope>
</reference>
<dbReference type="Proteomes" id="UP001187192">
    <property type="component" value="Unassembled WGS sequence"/>
</dbReference>
<evidence type="ECO:0000313" key="2">
    <source>
        <dbReference type="EMBL" id="GMN21059.1"/>
    </source>
</evidence>